<protein>
    <submittedName>
        <fullName evidence="4">3-methyl-adenine DNA glycosylase II</fullName>
    </submittedName>
</protein>
<dbReference type="InterPro" id="IPR011257">
    <property type="entry name" value="DNA_glycosylase"/>
</dbReference>
<dbReference type="Gene3D" id="1.10.340.30">
    <property type="entry name" value="Hypothetical protein, domain 2"/>
    <property type="match status" value="1"/>
</dbReference>
<gene>
    <name evidence="4" type="ORF">PSET11_01526</name>
</gene>
<dbReference type="GO" id="GO:0043916">
    <property type="term" value="F:DNA-7-methylguanine glycosylase activity"/>
    <property type="evidence" value="ECO:0007669"/>
    <property type="project" value="TreeGrafter"/>
</dbReference>
<dbReference type="RefSeq" id="WP_124091466.1">
    <property type="nucleotide sequence ID" value="NZ_CBCRYA010000004.1"/>
</dbReference>
<dbReference type="Proteomes" id="UP000280861">
    <property type="component" value="Unassembled WGS sequence"/>
</dbReference>
<evidence type="ECO:0000256" key="2">
    <source>
        <dbReference type="ARBA" id="ARBA00023204"/>
    </source>
</evidence>
<feature type="region of interest" description="Disordered" evidence="3">
    <location>
        <begin position="72"/>
        <end position="96"/>
    </location>
</feature>
<dbReference type="GO" id="GO:0006285">
    <property type="term" value="P:base-excision repair, AP site formation"/>
    <property type="evidence" value="ECO:0007669"/>
    <property type="project" value="TreeGrafter"/>
</dbReference>
<evidence type="ECO:0000256" key="3">
    <source>
        <dbReference type="SAM" id="MobiDB-lite"/>
    </source>
</evidence>
<keyword evidence="1" id="KW-0227">DNA damage</keyword>
<accession>A0A3P5X1K6</accession>
<dbReference type="GO" id="GO:0008725">
    <property type="term" value="F:DNA-3-methyladenine glycosylase activity"/>
    <property type="evidence" value="ECO:0007669"/>
    <property type="project" value="TreeGrafter"/>
</dbReference>
<name>A0A3P5X1K6_9MICC</name>
<dbReference type="AlphaFoldDB" id="A0A3P5X1K6"/>
<proteinExistence type="predicted"/>
<organism evidence="4 5">
    <name type="scientific">Arthrobacter ulcerisalmonis</name>
    <dbReference type="NCBI Taxonomy" id="2483813"/>
    <lineage>
        <taxon>Bacteria</taxon>
        <taxon>Bacillati</taxon>
        <taxon>Actinomycetota</taxon>
        <taxon>Actinomycetes</taxon>
        <taxon>Micrococcales</taxon>
        <taxon>Micrococcaceae</taxon>
        <taxon>Arthrobacter</taxon>
    </lineage>
</organism>
<dbReference type="EMBL" id="UXAU01000020">
    <property type="protein sequence ID" value="VDC25101.1"/>
    <property type="molecule type" value="Genomic_DNA"/>
</dbReference>
<reference evidence="4 5" key="1">
    <citation type="submission" date="2018-11" db="EMBL/GenBank/DDBJ databases">
        <authorList>
            <person name="Criscuolo A."/>
        </authorList>
    </citation>
    <scope>NUCLEOTIDE SEQUENCE [LARGE SCALE GENOMIC DNA]</scope>
    <source>
        <strain evidence="4">AT11b</strain>
    </source>
</reference>
<dbReference type="GO" id="GO:0032993">
    <property type="term" value="C:protein-DNA complex"/>
    <property type="evidence" value="ECO:0007669"/>
    <property type="project" value="TreeGrafter"/>
</dbReference>
<dbReference type="PANTHER" id="PTHR43003:SF6">
    <property type="entry name" value="DNA GLYCOSYLASE"/>
    <property type="match status" value="1"/>
</dbReference>
<evidence type="ECO:0000313" key="4">
    <source>
        <dbReference type="EMBL" id="VDC25101.1"/>
    </source>
</evidence>
<dbReference type="GO" id="GO:0006307">
    <property type="term" value="P:DNA alkylation repair"/>
    <property type="evidence" value="ECO:0007669"/>
    <property type="project" value="TreeGrafter"/>
</dbReference>
<sequence>MTITDASARLAAAADASLSWHPEGPYSLRRTIGPLMRGVSDPSFISVGNDIWNACTTPDGPATLRFSPAGIAASSTTSEPTTAGQHAEGKQAAGQRVDVQAWGPGATAALRGVPRLLGADDDWSGFDNPAFHETLPRLVQEARRRNLGLRLPASGRMVDQLVPIILEQKVTGLEAKRGYRYLMQRFGTPAPQAGAGAPEGLIVGPTAAQWLQIPSWEWHRAGVGPQRSGSIMRALRSAVAIERLAALPAIEAGSKLQTIPGIGVWTAAEVVQRTHGCPDSIAVGDYHLAAYVGAALTGHRTDDAGMVRLLEPWRGHRQRIVRLIQGTGYRKPTFGPRMTIQDHRAH</sequence>
<keyword evidence="5" id="KW-1185">Reference proteome</keyword>
<keyword evidence="2" id="KW-0234">DNA repair</keyword>
<evidence type="ECO:0000313" key="5">
    <source>
        <dbReference type="Proteomes" id="UP000280861"/>
    </source>
</evidence>
<dbReference type="GO" id="GO:0005737">
    <property type="term" value="C:cytoplasm"/>
    <property type="evidence" value="ECO:0007669"/>
    <property type="project" value="TreeGrafter"/>
</dbReference>
<dbReference type="GO" id="GO:0032131">
    <property type="term" value="F:alkylated DNA binding"/>
    <property type="evidence" value="ECO:0007669"/>
    <property type="project" value="TreeGrafter"/>
</dbReference>
<dbReference type="OrthoDB" id="5501430at2"/>
<dbReference type="SUPFAM" id="SSF48150">
    <property type="entry name" value="DNA-glycosylase"/>
    <property type="match status" value="1"/>
</dbReference>
<feature type="compositionally biased region" description="Low complexity" evidence="3">
    <location>
        <begin position="72"/>
        <end position="83"/>
    </location>
</feature>
<evidence type="ECO:0000256" key="1">
    <source>
        <dbReference type="ARBA" id="ARBA00022763"/>
    </source>
</evidence>
<dbReference type="PANTHER" id="PTHR43003">
    <property type="entry name" value="DNA-3-METHYLADENINE GLYCOSYLASE"/>
    <property type="match status" value="1"/>
</dbReference>
<dbReference type="InterPro" id="IPR051912">
    <property type="entry name" value="Alkylbase_DNA_Glycosylase/TA"/>
</dbReference>